<keyword evidence="3" id="KW-1185">Reference proteome</keyword>
<dbReference type="InterPro" id="IPR002059">
    <property type="entry name" value="CSP_DNA-bd"/>
</dbReference>
<accession>A0ABW0NCJ4</accession>
<dbReference type="CDD" id="cd00552">
    <property type="entry name" value="RaiA"/>
    <property type="match status" value="1"/>
</dbReference>
<dbReference type="Pfam" id="PF00313">
    <property type="entry name" value="CSD"/>
    <property type="match status" value="1"/>
</dbReference>
<evidence type="ECO:0000259" key="1">
    <source>
        <dbReference type="Pfam" id="PF00313"/>
    </source>
</evidence>
<reference evidence="3" key="1">
    <citation type="journal article" date="2019" name="Int. J. Syst. Evol. Microbiol.">
        <title>The Global Catalogue of Microorganisms (GCM) 10K type strain sequencing project: providing services to taxonomists for standard genome sequencing and annotation.</title>
        <authorList>
            <consortium name="The Broad Institute Genomics Platform"/>
            <consortium name="The Broad Institute Genome Sequencing Center for Infectious Disease"/>
            <person name="Wu L."/>
            <person name="Ma J."/>
        </authorList>
    </citation>
    <scope>NUCLEOTIDE SEQUENCE [LARGE SCALE GENOMIC DNA]</scope>
    <source>
        <strain evidence="3">CCUG 57401</strain>
    </source>
</reference>
<dbReference type="SUPFAM" id="SSF50249">
    <property type="entry name" value="Nucleic acid-binding proteins"/>
    <property type="match status" value="1"/>
</dbReference>
<dbReference type="Pfam" id="PF02482">
    <property type="entry name" value="Ribosomal_S30AE"/>
    <property type="match status" value="1"/>
</dbReference>
<comment type="caution">
    <text evidence="2">The sequence shown here is derived from an EMBL/GenBank/DDBJ whole genome shotgun (WGS) entry which is preliminary data.</text>
</comment>
<gene>
    <name evidence="2" type="ORF">ACFPOE_05210</name>
</gene>
<proteinExistence type="predicted"/>
<sequence>MKLPLQITFRNIDHSDAIEAKVRERAEKLDRFHRYIMSCRVTVEESHKHHHQGNHYHIRADIKVPDRELVASREPDEHHAYEDVYVAIRDVFDSLRRQLEDYARLQQRKVKTHDGPAHGRVVEIHPQRDFGWIETGDGRLVYFHRNSLVESDISTLAIGANVRFDEEMGEEGPQATTVHLH</sequence>
<dbReference type="RefSeq" id="WP_376848959.1">
    <property type="nucleotide sequence ID" value="NZ_JBHSMF010000003.1"/>
</dbReference>
<name>A0ABW0NCJ4_9BURK</name>
<feature type="domain" description="CSD" evidence="1">
    <location>
        <begin position="119"/>
        <end position="179"/>
    </location>
</feature>
<dbReference type="InterPro" id="IPR003489">
    <property type="entry name" value="RHF/RaiA"/>
</dbReference>
<dbReference type="InterPro" id="IPR012340">
    <property type="entry name" value="NA-bd_OB-fold"/>
</dbReference>
<evidence type="ECO:0000313" key="3">
    <source>
        <dbReference type="Proteomes" id="UP001596037"/>
    </source>
</evidence>
<dbReference type="EMBL" id="JBHSMF010000003">
    <property type="protein sequence ID" value="MFC5496927.1"/>
    <property type="molecule type" value="Genomic_DNA"/>
</dbReference>
<dbReference type="InterPro" id="IPR036567">
    <property type="entry name" value="RHF-like"/>
</dbReference>
<dbReference type="Gene3D" id="3.30.160.100">
    <property type="entry name" value="Ribosome hibernation promotion factor-like"/>
    <property type="match status" value="1"/>
</dbReference>
<dbReference type="SUPFAM" id="SSF69754">
    <property type="entry name" value="Ribosome binding protein Y (YfiA homologue)"/>
    <property type="match status" value="1"/>
</dbReference>
<organism evidence="2 3">
    <name type="scientific">Caenimonas terrae</name>
    <dbReference type="NCBI Taxonomy" id="696074"/>
    <lineage>
        <taxon>Bacteria</taxon>
        <taxon>Pseudomonadati</taxon>
        <taxon>Pseudomonadota</taxon>
        <taxon>Betaproteobacteria</taxon>
        <taxon>Burkholderiales</taxon>
        <taxon>Comamonadaceae</taxon>
        <taxon>Caenimonas</taxon>
    </lineage>
</organism>
<dbReference type="Gene3D" id="2.40.50.140">
    <property type="entry name" value="Nucleic acid-binding proteins"/>
    <property type="match status" value="1"/>
</dbReference>
<dbReference type="Proteomes" id="UP001596037">
    <property type="component" value="Unassembled WGS sequence"/>
</dbReference>
<evidence type="ECO:0000313" key="2">
    <source>
        <dbReference type="EMBL" id="MFC5496927.1"/>
    </source>
</evidence>
<protein>
    <submittedName>
        <fullName evidence="2">HPF/RaiA family ribosome-associated protein</fullName>
    </submittedName>
</protein>